<accession>A0ABS2MBH9</accession>
<protein>
    <recommendedName>
        <fullName evidence="1">Protein NO VEIN C-terminal domain-containing protein</fullName>
    </recommendedName>
</protein>
<sequence>MTRGIWGVGRVTGSVEPEDQDGYFSDLGYWLDRDARVAVEMFVPVDIPLFGEAVSAEDIKAAGIDDLEVFRSPQGSNPSWVSKDQLERLEALLPDWTDEESDETVTVSDYGAGFGSPAKNAVVEAIAMAEVIRVYGTDWKYKEVSADKVGWDITFTHKKTGEVVRAEVKGVSGTQPIVLLTANEIRAAENQAGWYLAVVTSALNKPRITEYSADQALDAAKPYVFKAHLPDA</sequence>
<evidence type="ECO:0000313" key="2">
    <source>
        <dbReference type="EMBL" id="MBM7508531.1"/>
    </source>
</evidence>
<dbReference type="InterPro" id="IPR024975">
    <property type="entry name" value="NOV_C"/>
</dbReference>
<evidence type="ECO:0000259" key="1">
    <source>
        <dbReference type="Pfam" id="PF13020"/>
    </source>
</evidence>
<dbReference type="Proteomes" id="UP000732378">
    <property type="component" value="Unassembled WGS sequence"/>
</dbReference>
<name>A0ABS2MBH9_9ACTN</name>
<organism evidence="2 3">
    <name type="scientific">Nocardioides salarius</name>
    <dbReference type="NCBI Taxonomy" id="374513"/>
    <lineage>
        <taxon>Bacteria</taxon>
        <taxon>Bacillati</taxon>
        <taxon>Actinomycetota</taxon>
        <taxon>Actinomycetes</taxon>
        <taxon>Propionibacteriales</taxon>
        <taxon>Nocardioidaceae</taxon>
        <taxon>Nocardioides</taxon>
    </lineage>
</organism>
<feature type="domain" description="Protein NO VEIN C-terminal" evidence="1">
    <location>
        <begin position="124"/>
        <end position="209"/>
    </location>
</feature>
<keyword evidence="3" id="KW-1185">Reference proteome</keyword>
<comment type="caution">
    <text evidence="2">The sequence shown here is derived from an EMBL/GenBank/DDBJ whole genome shotgun (WGS) entry which is preliminary data.</text>
</comment>
<evidence type="ECO:0000313" key="3">
    <source>
        <dbReference type="Proteomes" id="UP000732378"/>
    </source>
</evidence>
<gene>
    <name evidence="2" type="ORF">JOE61_002345</name>
</gene>
<proteinExistence type="predicted"/>
<reference evidence="2 3" key="1">
    <citation type="submission" date="2021-01" db="EMBL/GenBank/DDBJ databases">
        <title>Sequencing the genomes of 1000 actinobacteria strains.</title>
        <authorList>
            <person name="Klenk H.-P."/>
        </authorList>
    </citation>
    <scope>NUCLEOTIDE SEQUENCE [LARGE SCALE GENOMIC DNA]</scope>
    <source>
        <strain evidence="2 3">DSM 18239</strain>
    </source>
</reference>
<dbReference type="EMBL" id="JAFBBZ010000001">
    <property type="protein sequence ID" value="MBM7508531.1"/>
    <property type="molecule type" value="Genomic_DNA"/>
</dbReference>
<dbReference type="Pfam" id="PF13020">
    <property type="entry name" value="NOV_C"/>
    <property type="match status" value="1"/>
</dbReference>
<dbReference type="RefSeq" id="WP_193671194.1">
    <property type="nucleotide sequence ID" value="NZ_JACDTV010000037.1"/>
</dbReference>